<name>A0A4U0F035_9FLAO</name>
<dbReference type="InterPro" id="IPR046947">
    <property type="entry name" value="LytR-like"/>
</dbReference>
<dbReference type="EMBL" id="SUPL01000001">
    <property type="protein sequence ID" value="TJY37693.1"/>
    <property type="molecule type" value="Genomic_DNA"/>
</dbReference>
<organism evidence="4 5">
    <name type="scientific">Pontimicrobium aquaticum</name>
    <dbReference type="NCBI Taxonomy" id="2565367"/>
    <lineage>
        <taxon>Bacteria</taxon>
        <taxon>Pseudomonadati</taxon>
        <taxon>Bacteroidota</taxon>
        <taxon>Flavobacteriia</taxon>
        <taxon>Flavobacteriales</taxon>
        <taxon>Flavobacteriaceae</taxon>
        <taxon>Pontimicrobium</taxon>
    </lineage>
</organism>
<keyword evidence="1" id="KW-0597">Phosphoprotein</keyword>
<dbReference type="OrthoDB" id="2168082at2"/>
<dbReference type="PANTHER" id="PTHR37299:SF1">
    <property type="entry name" value="STAGE 0 SPORULATION PROTEIN A HOMOLOG"/>
    <property type="match status" value="1"/>
</dbReference>
<evidence type="ECO:0000313" key="5">
    <source>
        <dbReference type="Proteomes" id="UP000307657"/>
    </source>
</evidence>
<sequence>MCTYFIIEPNKKIASDIKRVFDEFPDFKYLGTSATIEASQEIIYTEYPKLLLVDFDQSNNLFSHINEIKQYLDNPPKFIALSTTTDMAYIAIKNNFFDYLIKPINELELRKAALRFKKKCNSKRVKKNLCLKSYKDYHYIDTEEIVLLKADNNSTDFILANGSTVIAYKTLKTFETLLPSNFVRIHKSYIVNIDYVNRVNYGKNMCSVRDIAESIPFTKTYMNNIERLTRSLSESSVLSLN</sequence>
<dbReference type="Gene3D" id="3.40.50.2300">
    <property type="match status" value="1"/>
</dbReference>
<dbReference type="PROSITE" id="PS50110">
    <property type="entry name" value="RESPONSE_REGULATORY"/>
    <property type="match status" value="1"/>
</dbReference>
<dbReference type="InterPro" id="IPR001789">
    <property type="entry name" value="Sig_transdc_resp-reg_receiver"/>
</dbReference>
<dbReference type="SMART" id="SM00850">
    <property type="entry name" value="LytTR"/>
    <property type="match status" value="1"/>
</dbReference>
<feature type="domain" description="HTH LytTR-type" evidence="3">
    <location>
        <begin position="129"/>
        <end position="231"/>
    </location>
</feature>
<feature type="domain" description="Response regulatory" evidence="2">
    <location>
        <begin position="3"/>
        <end position="117"/>
    </location>
</feature>
<comment type="caution">
    <text evidence="4">The sequence shown here is derived from an EMBL/GenBank/DDBJ whole genome shotgun (WGS) entry which is preliminary data.</text>
</comment>
<evidence type="ECO:0000259" key="2">
    <source>
        <dbReference type="PROSITE" id="PS50110"/>
    </source>
</evidence>
<dbReference type="InterPro" id="IPR011006">
    <property type="entry name" value="CheY-like_superfamily"/>
</dbReference>
<dbReference type="RefSeq" id="WP_136839782.1">
    <property type="nucleotide sequence ID" value="NZ_SUPL01000001.1"/>
</dbReference>
<dbReference type="Proteomes" id="UP000307657">
    <property type="component" value="Unassembled WGS sequence"/>
</dbReference>
<feature type="modified residue" description="4-aspartylphosphate" evidence="1">
    <location>
        <position position="54"/>
    </location>
</feature>
<gene>
    <name evidence="4" type="ORF">E5167_00110</name>
</gene>
<evidence type="ECO:0000313" key="4">
    <source>
        <dbReference type="EMBL" id="TJY37693.1"/>
    </source>
</evidence>
<dbReference type="GO" id="GO:0003677">
    <property type="term" value="F:DNA binding"/>
    <property type="evidence" value="ECO:0007669"/>
    <property type="project" value="InterPro"/>
</dbReference>
<dbReference type="Gene3D" id="2.40.50.1020">
    <property type="entry name" value="LytTr DNA-binding domain"/>
    <property type="match status" value="1"/>
</dbReference>
<proteinExistence type="predicted"/>
<dbReference type="GO" id="GO:0000156">
    <property type="term" value="F:phosphorelay response regulator activity"/>
    <property type="evidence" value="ECO:0007669"/>
    <property type="project" value="InterPro"/>
</dbReference>
<accession>A0A4U0F035</accession>
<dbReference type="AlphaFoldDB" id="A0A4U0F035"/>
<reference evidence="4 5" key="1">
    <citation type="submission" date="2019-04" db="EMBL/GenBank/DDBJ databases">
        <title>Lacinutrix sp. nov., isolated from marine water.</title>
        <authorList>
            <person name="Kim W."/>
        </authorList>
    </citation>
    <scope>NUCLEOTIDE SEQUENCE [LARGE SCALE GENOMIC DNA]</scope>
    <source>
        <strain evidence="4 5">CAU 1491</strain>
    </source>
</reference>
<dbReference type="PANTHER" id="PTHR37299">
    <property type="entry name" value="TRANSCRIPTIONAL REGULATOR-RELATED"/>
    <property type="match status" value="1"/>
</dbReference>
<evidence type="ECO:0000256" key="1">
    <source>
        <dbReference type="PROSITE-ProRule" id="PRU00169"/>
    </source>
</evidence>
<protein>
    <submittedName>
        <fullName evidence="4">Response regulator transcription factor</fullName>
    </submittedName>
</protein>
<dbReference type="InterPro" id="IPR007492">
    <property type="entry name" value="LytTR_DNA-bd_dom"/>
</dbReference>
<dbReference type="PROSITE" id="PS50930">
    <property type="entry name" value="HTH_LYTTR"/>
    <property type="match status" value="1"/>
</dbReference>
<evidence type="ECO:0000259" key="3">
    <source>
        <dbReference type="PROSITE" id="PS50930"/>
    </source>
</evidence>
<dbReference type="SUPFAM" id="SSF52172">
    <property type="entry name" value="CheY-like"/>
    <property type="match status" value="1"/>
</dbReference>
<keyword evidence="5" id="KW-1185">Reference proteome</keyword>
<dbReference type="Pfam" id="PF04397">
    <property type="entry name" value="LytTR"/>
    <property type="match status" value="1"/>
</dbReference>